<evidence type="ECO:0000313" key="2">
    <source>
        <dbReference type="Proteomes" id="UP001234297"/>
    </source>
</evidence>
<sequence>MARKEKQECLGVALIKTRKADLGWMILYHLVYSYNQLGTCLILLIQLSREECHWILISSFIALPIVEYEIIFLSREIDAVDSISLLPQGLLGISSVITLISIEKRCRNIFEVRTKTDVGILFPY</sequence>
<dbReference type="EMBL" id="CM056815">
    <property type="protein sequence ID" value="KAJ8629287.1"/>
    <property type="molecule type" value="Genomic_DNA"/>
</dbReference>
<accession>A0ACC2L7G7</accession>
<protein>
    <submittedName>
        <fullName evidence="1">Uncharacterized protein</fullName>
    </submittedName>
</protein>
<name>A0ACC2L7G7_PERAE</name>
<reference evidence="1 2" key="1">
    <citation type="journal article" date="2022" name="Hortic Res">
        <title>A haplotype resolved chromosomal level avocado genome allows analysis of novel avocado genes.</title>
        <authorList>
            <person name="Nath O."/>
            <person name="Fletcher S.J."/>
            <person name="Hayward A."/>
            <person name="Shaw L.M."/>
            <person name="Masouleh A.K."/>
            <person name="Furtado A."/>
            <person name="Henry R.J."/>
            <person name="Mitter N."/>
        </authorList>
    </citation>
    <scope>NUCLEOTIDE SEQUENCE [LARGE SCALE GENOMIC DNA]</scope>
    <source>
        <strain evidence="2">cv. Hass</strain>
    </source>
</reference>
<gene>
    <name evidence="1" type="ORF">MRB53_022610</name>
</gene>
<dbReference type="Proteomes" id="UP001234297">
    <property type="component" value="Chromosome 7"/>
</dbReference>
<proteinExistence type="predicted"/>
<organism evidence="1 2">
    <name type="scientific">Persea americana</name>
    <name type="common">Avocado</name>
    <dbReference type="NCBI Taxonomy" id="3435"/>
    <lineage>
        <taxon>Eukaryota</taxon>
        <taxon>Viridiplantae</taxon>
        <taxon>Streptophyta</taxon>
        <taxon>Embryophyta</taxon>
        <taxon>Tracheophyta</taxon>
        <taxon>Spermatophyta</taxon>
        <taxon>Magnoliopsida</taxon>
        <taxon>Magnoliidae</taxon>
        <taxon>Laurales</taxon>
        <taxon>Lauraceae</taxon>
        <taxon>Persea</taxon>
    </lineage>
</organism>
<evidence type="ECO:0000313" key="1">
    <source>
        <dbReference type="EMBL" id="KAJ8629287.1"/>
    </source>
</evidence>
<comment type="caution">
    <text evidence="1">The sequence shown here is derived from an EMBL/GenBank/DDBJ whole genome shotgun (WGS) entry which is preliminary data.</text>
</comment>
<keyword evidence="2" id="KW-1185">Reference proteome</keyword>